<keyword evidence="7" id="KW-1185">Reference proteome</keyword>
<dbReference type="RefSeq" id="WP_425559333.1">
    <property type="nucleotide sequence ID" value="NZ_BAAAQN010000046.1"/>
</dbReference>
<dbReference type="PANTHER" id="PTHR43537">
    <property type="entry name" value="TRANSCRIPTIONAL REGULATOR, GNTR FAMILY"/>
    <property type="match status" value="1"/>
</dbReference>
<dbReference type="EMBL" id="BAAAQN010000046">
    <property type="protein sequence ID" value="GAA2048864.1"/>
    <property type="molecule type" value="Genomic_DNA"/>
</dbReference>
<evidence type="ECO:0000256" key="3">
    <source>
        <dbReference type="ARBA" id="ARBA00023163"/>
    </source>
</evidence>
<dbReference type="PRINTS" id="PR00035">
    <property type="entry name" value="HTHGNTR"/>
</dbReference>
<evidence type="ECO:0000256" key="1">
    <source>
        <dbReference type="ARBA" id="ARBA00023015"/>
    </source>
</evidence>
<dbReference type="Proteomes" id="UP001500751">
    <property type="component" value="Unassembled WGS sequence"/>
</dbReference>
<sequence length="230" mass="24559">MPESFSPSTSPSARPALPRPGALPSRSESVLEAIRHLILVGDLRSGAQLVETELAERLGVSKTPVREALRTLAGSGLVTISPYKGVTVRIVDRELARAVYDMRLLVEPVATARTAASGQGDWAAAAAALDRADAAADGAERSLANRAFHRAVYAGCGNPILVKVLDELQDQTALVSSMVWSTLHSWEQEAAEHRAILRACEAGQAEAVRDLMRGHISSFVARSFPENEAL</sequence>
<comment type="caution">
    <text evidence="6">The sequence shown here is derived from an EMBL/GenBank/DDBJ whole genome shotgun (WGS) entry which is preliminary data.</text>
</comment>
<dbReference type="SMART" id="SM00895">
    <property type="entry name" value="FCD"/>
    <property type="match status" value="1"/>
</dbReference>
<protein>
    <submittedName>
        <fullName evidence="6">GntR family transcriptional regulator</fullName>
    </submittedName>
</protein>
<feature type="region of interest" description="Disordered" evidence="4">
    <location>
        <begin position="1"/>
        <end position="24"/>
    </location>
</feature>
<dbReference type="PROSITE" id="PS50949">
    <property type="entry name" value="HTH_GNTR"/>
    <property type="match status" value="1"/>
</dbReference>
<reference evidence="6 7" key="1">
    <citation type="journal article" date="2019" name="Int. J. Syst. Evol. Microbiol.">
        <title>The Global Catalogue of Microorganisms (GCM) 10K type strain sequencing project: providing services to taxonomists for standard genome sequencing and annotation.</title>
        <authorList>
            <consortium name="The Broad Institute Genomics Platform"/>
            <consortium name="The Broad Institute Genome Sequencing Center for Infectious Disease"/>
            <person name="Wu L."/>
            <person name="Ma J."/>
        </authorList>
    </citation>
    <scope>NUCLEOTIDE SEQUENCE [LARGE SCALE GENOMIC DNA]</scope>
    <source>
        <strain evidence="6 7">JCM 16014</strain>
    </source>
</reference>
<dbReference type="Gene3D" id="1.20.120.530">
    <property type="entry name" value="GntR ligand-binding domain-like"/>
    <property type="match status" value="1"/>
</dbReference>
<dbReference type="Pfam" id="PF07729">
    <property type="entry name" value="FCD"/>
    <property type="match status" value="1"/>
</dbReference>
<evidence type="ECO:0000256" key="4">
    <source>
        <dbReference type="SAM" id="MobiDB-lite"/>
    </source>
</evidence>
<dbReference type="Gene3D" id="1.10.10.10">
    <property type="entry name" value="Winged helix-like DNA-binding domain superfamily/Winged helix DNA-binding domain"/>
    <property type="match status" value="1"/>
</dbReference>
<name>A0ABN2V1Z8_9ACTN</name>
<feature type="domain" description="HTH gntR-type" evidence="5">
    <location>
        <begin position="24"/>
        <end position="91"/>
    </location>
</feature>
<accession>A0ABN2V1Z8</accession>
<proteinExistence type="predicted"/>
<dbReference type="SUPFAM" id="SSF48008">
    <property type="entry name" value="GntR ligand-binding domain-like"/>
    <property type="match status" value="1"/>
</dbReference>
<organism evidence="6 7">
    <name type="scientific">Catenulispora yoronensis</name>
    <dbReference type="NCBI Taxonomy" id="450799"/>
    <lineage>
        <taxon>Bacteria</taxon>
        <taxon>Bacillati</taxon>
        <taxon>Actinomycetota</taxon>
        <taxon>Actinomycetes</taxon>
        <taxon>Catenulisporales</taxon>
        <taxon>Catenulisporaceae</taxon>
        <taxon>Catenulispora</taxon>
    </lineage>
</organism>
<dbReference type="SMART" id="SM00345">
    <property type="entry name" value="HTH_GNTR"/>
    <property type="match status" value="1"/>
</dbReference>
<dbReference type="InterPro" id="IPR000524">
    <property type="entry name" value="Tscrpt_reg_HTH_GntR"/>
</dbReference>
<keyword evidence="1" id="KW-0805">Transcription regulation</keyword>
<dbReference type="PANTHER" id="PTHR43537:SF24">
    <property type="entry name" value="GLUCONATE OPERON TRANSCRIPTIONAL REPRESSOR"/>
    <property type="match status" value="1"/>
</dbReference>
<dbReference type="SUPFAM" id="SSF46785">
    <property type="entry name" value="Winged helix' DNA-binding domain"/>
    <property type="match status" value="1"/>
</dbReference>
<dbReference type="InterPro" id="IPR036390">
    <property type="entry name" value="WH_DNA-bd_sf"/>
</dbReference>
<dbReference type="InterPro" id="IPR008920">
    <property type="entry name" value="TF_FadR/GntR_C"/>
</dbReference>
<dbReference type="InterPro" id="IPR011711">
    <property type="entry name" value="GntR_C"/>
</dbReference>
<evidence type="ECO:0000313" key="6">
    <source>
        <dbReference type="EMBL" id="GAA2048864.1"/>
    </source>
</evidence>
<keyword evidence="3" id="KW-0804">Transcription</keyword>
<dbReference type="Pfam" id="PF00392">
    <property type="entry name" value="GntR"/>
    <property type="match status" value="1"/>
</dbReference>
<evidence type="ECO:0000313" key="7">
    <source>
        <dbReference type="Proteomes" id="UP001500751"/>
    </source>
</evidence>
<dbReference type="InterPro" id="IPR036388">
    <property type="entry name" value="WH-like_DNA-bd_sf"/>
</dbReference>
<keyword evidence="2" id="KW-0238">DNA-binding</keyword>
<dbReference type="CDD" id="cd07377">
    <property type="entry name" value="WHTH_GntR"/>
    <property type="match status" value="1"/>
</dbReference>
<gene>
    <name evidence="6" type="ORF">GCM10009839_63210</name>
</gene>
<evidence type="ECO:0000256" key="2">
    <source>
        <dbReference type="ARBA" id="ARBA00023125"/>
    </source>
</evidence>
<evidence type="ECO:0000259" key="5">
    <source>
        <dbReference type="PROSITE" id="PS50949"/>
    </source>
</evidence>